<dbReference type="EMBL" id="CP038141">
    <property type="protein sequence ID" value="QDH17226.1"/>
    <property type="molecule type" value="Genomic_DNA"/>
</dbReference>
<feature type="chain" id="PRO_5021377872" evidence="1">
    <location>
        <begin position="23"/>
        <end position="383"/>
    </location>
</feature>
<keyword evidence="1" id="KW-0732">Signal</keyword>
<dbReference type="RefSeq" id="WP_141460966.1">
    <property type="nucleotide sequence ID" value="NZ_CP038141.1"/>
</dbReference>
<organism evidence="2 3">
    <name type="scientific">Swingsia samuiensis</name>
    <dbReference type="NCBI Taxonomy" id="1293412"/>
    <lineage>
        <taxon>Bacteria</taxon>
        <taxon>Pseudomonadati</taxon>
        <taxon>Pseudomonadota</taxon>
        <taxon>Alphaproteobacteria</taxon>
        <taxon>Acetobacterales</taxon>
        <taxon>Acetobacteraceae</taxon>
        <taxon>Swingsia</taxon>
    </lineage>
</organism>
<dbReference type="InterPro" id="IPR015943">
    <property type="entry name" value="WD40/YVTN_repeat-like_dom_sf"/>
</dbReference>
<dbReference type="PANTHER" id="PTHR47197:SF3">
    <property type="entry name" value="DIHYDRO-HEME D1 DEHYDROGENASE"/>
    <property type="match status" value="1"/>
</dbReference>
<name>A0A4Y6UL93_9PROT</name>
<feature type="signal peptide" evidence="1">
    <location>
        <begin position="1"/>
        <end position="22"/>
    </location>
</feature>
<gene>
    <name evidence="2" type="ORF">E3D00_06385</name>
</gene>
<evidence type="ECO:0000313" key="3">
    <source>
        <dbReference type="Proteomes" id="UP000316313"/>
    </source>
</evidence>
<dbReference type="Gene3D" id="2.130.10.10">
    <property type="entry name" value="YVTN repeat-like/Quinoprotein amine dehydrogenase"/>
    <property type="match status" value="2"/>
</dbReference>
<dbReference type="AlphaFoldDB" id="A0A4Y6UL93"/>
<reference evidence="2 3" key="1">
    <citation type="submission" date="2019-03" db="EMBL/GenBank/DDBJ databases">
        <title>The complete genome sequence of Swingsia samuiensis NBRC107927(T).</title>
        <authorList>
            <person name="Chua K.-O."/>
            <person name="Chan K.-G."/>
            <person name="See-Too W.-S."/>
        </authorList>
    </citation>
    <scope>NUCLEOTIDE SEQUENCE [LARGE SCALE GENOMIC DNA]</scope>
    <source>
        <strain evidence="2 3">AH83</strain>
    </source>
</reference>
<dbReference type="KEGG" id="ssam:E3D00_06385"/>
<dbReference type="SUPFAM" id="SSF50974">
    <property type="entry name" value="Nitrous oxide reductase, N-terminal domain"/>
    <property type="match status" value="1"/>
</dbReference>
<dbReference type="OrthoDB" id="916694at2"/>
<dbReference type="Proteomes" id="UP000316313">
    <property type="component" value="Chromosome"/>
</dbReference>
<protein>
    <submittedName>
        <fullName evidence="2">YncE family protein</fullName>
    </submittedName>
</protein>
<keyword evidence="3" id="KW-1185">Reference proteome</keyword>
<dbReference type="PANTHER" id="PTHR47197">
    <property type="entry name" value="PROTEIN NIRF"/>
    <property type="match status" value="1"/>
</dbReference>
<accession>A0A4Y6UL93</accession>
<dbReference type="InterPro" id="IPR011045">
    <property type="entry name" value="N2O_reductase_N"/>
</dbReference>
<dbReference type="InterPro" id="IPR051200">
    <property type="entry name" value="Host-pathogen_enzymatic-act"/>
</dbReference>
<evidence type="ECO:0000256" key="1">
    <source>
        <dbReference type="SAM" id="SignalP"/>
    </source>
</evidence>
<sequence length="383" mass="40912">MKKTWFASLSAALILANTPSFAQTVISANDGHTTLQNAVQVLPHPLQPDSLSILEKNAQGIWHVQSSINVPASVVGPPTALTFTHDGKTALISAAAKPDTTSNKIVPDDLISLIDISDTNKPRLLQQIASAPGVTTMRFTPDGQHLLVANGKSGVLTWFTYQNGKLGNRKVITLPGFGFPSGLEIFPDGKRALVSLWQTDRAYIIQINGDQVTVNPKPLMIEHGPWTIRVTKDGHYALMNLLGHGKGLPGSVVVFNLETEPFKEIQRVTVPNAPEGLDISPDGQSVAVVSQNGSTMQPNNPLYHPEGIVTVFSFSNGHLSQQAQAKGPLWPQGLVFSPDGSEIITQGMMDHSVMTFKWDGHSLASAGAAPLPGGGADIERARP</sequence>
<evidence type="ECO:0000313" key="2">
    <source>
        <dbReference type="EMBL" id="QDH17226.1"/>
    </source>
</evidence>
<proteinExistence type="predicted"/>